<evidence type="ECO:0000259" key="4">
    <source>
        <dbReference type="PROSITE" id="PS50949"/>
    </source>
</evidence>
<keyword evidence="3" id="KW-0804">Transcription</keyword>
<dbReference type="CDD" id="cd07377">
    <property type="entry name" value="WHTH_GntR"/>
    <property type="match status" value="1"/>
</dbReference>
<dbReference type="SUPFAM" id="SSF46785">
    <property type="entry name" value="Winged helix' DNA-binding domain"/>
    <property type="match status" value="1"/>
</dbReference>
<dbReference type="InterPro" id="IPR008920">
    <property type="entry name" value="TF_FadR/GntR_C"/>
</dbReference>
<keyword evidence="1" id="KW-0805">Transcription regulation</keyword>
<dbReference type="PANTHER" id="PTHR43537">
    <property type="entry name" value="TRANSCRIPTIONAL REGULATOR, GNTR FAMILY"/>
    <property type="match status" value="1"/>
</dbReference>
<gene>
    <name evidence="5" type="ORF">Q4F19_12490</name>
</gene>
<dbReference type="Gene3D" id="1.20.120.530">
    <property type="entry name" value="GntR ligand-binding domain-like"/>
    <property type="match status" value="1"/>
</dbReference>
<dbReference type="PROSITE" id="PS50949">
    <property type="entry name" value="HTH_GNTR"/>
    <property type="match status" value="1"/>
</dbReference>
<name>A0ABT8YA35_9SPHN</name>
<comment type="caution">
    <text evidence="5">The sequence shown here is derived from an EMBL/GenBank/DDBJ whole genome shotgun (WGS) entry which is preliminary data.</text>
</comment>
<feature type="domain" description="HTH gntR-type" evidence="4">
    <location>
        <begin position="22"/>
        <end position="90"/>
    </location>
</feature>
<dbReference type="Pfam" id="PF00392">
    <property type="entry name" value="GntR"/>
    <property type="match status" value="1"/>
</dbReference>
<dbReference type="InterPro" id="IPR036390">
    <property type="entry name" value="WH_DNA-bd_sf"/>
</dbReference>
<proteinExistence type="predicted"/>
<dbReference type="Proteomes" id="UP001169764">
    <property type="component" value="Unassembled WGS sequence"/>
</dbReference>
<reference evidence="5" key="1">
    <citation type="submission" date="2023-07" db="EMBL/GenBank/DDBJ databases">
        <authorList>
            <person name="Kim M."/>
        </authorList>
    </citation>
    <scope>NUCLEOTIDE SEQUENCE</scope>
    <source>
        <strain evidence="5">BIUV-7</strain>
    </source>
</reference>
<dbReference type="InterPro" id="IPR011711">
    <property type="entry name" value="GntR_C"/>
</dbReference>
<accession>A0ABT8YA35</accession>
<dbReference type="SMART" id="SM00895">
    <property type="entry name" value="FCD"/>
    <property type="match status" value="1"/>
</dbReference>
<dbReference type="InterPro" id="IPR000524">
    <property type="entry name" value="Tscrpt_reg_HTH_GntR"/>
</dbReference>
<dbReference type="EMBL" id="JAUOTP010000005">
    <property type="protein sequence ID" value="MDO6415202.1"/>
    <property type="molecule type" value="Genomic_DNA"/>
</dbReference>
<protein>
    <submittedName>
        <fullName evidence="5">FCD domain-containing protein</fullName>
    </submittedName>
</protein>
<dbReference type="SMART" id="SM00345">
    <property type="entry name" value="HTH_GNTR"/>
    <property type="match status" value="1"/>
</dbReference>
<keyword evidence="6" id="KW-1185">Reference proteome</keyword>
<evidence type="ECO:0000256" key="1">
    <source>
        <dbReference type="ARBA" id="ARBA00023015"/>
    </source>
</evidence>
<evidence type="ECO:0000256" key="3">
    <source>
        <dbReference type="ARBA" id="ARBA00023163"/>
    </source>
</evidence>
<dbReference type="PANTHER" id="PTHR43537:SF5">
    <property type="entry name" value="UXU OPERON TRANSCRIPTIONAL REGULATOR"/>
    <property type="match status" value="1"/>
</dbReference>
<dbReference type="SUPFAM" id="SSF48008">
    <property type="entry name" value="GntR ligand-binding domain-like"/>
    <property type="match status" value="1"/>
</dbReference>
<evidence type="ECO:0000256" key="2">
    <source>
        <dbReference type="ARBA" id="ARBA00023125"/>
    </source>
</evidence>
<dbReference type="RefSeq" id="WP_303543052.1">
    <property type="nucleotide sequence ID" value="NZ_JAUOTP010000005.1"/>
</dbReference>
<dbReference type="Pfam" id="PF07729">
    <property type="entry name" value="FCD"/>
    <property type="match status" value="1"/>
</dbReference>
<dbReference type="PRINTS" id="PR00035">
    <property type="entry name" value="HTHGNTR"/>
</dbReference>
<evidence type="ECO:0000313" key="6">
    <source>
        <dbReference type="Proteomes" id="UP001169764"/>
    </source>
</evidence>
<keyword evidence="2" id="KW-0238">DNA-binding</keyword>
<dbReference type="InterPro" id="IPR036388">
    <property type="entry name" value="WH-like_DNA-bd_sf"/>
</dbReference>
<sequence>MIRPSANAVDAQRAVGEAPQADRLYQRLARQLFDELAAGRHKIGARLPAERELAALYNVSRPAVREAMIALEVQGLIEVKIGSGAYVRRLPGTKDHPDFHATAFELTEARLAFEGEAAALAALQITDAELDALDELVVRIAQENEQAQVGDKADHAFHLLIARATRNAVIADTVERFWSMRSDSPECALLHEKARIANVRPDVEEHAAIASALRARDPAAARAAMRAHLGQVMDYLLFATEERAIAQARRSVASTRARYGGAAKL</sequence>
<dbReference type="Gene3D" id="1.10.10.10">
    <property type="entry name" value="Winged helix-like DNA-binding domain superfamily/Winged helix DNA-binding domain"/>
    <property type="match status" value="1"/>
</dbReference>
<evidence type="ECO:0000313" key="5">
    <source>
        <dbReference type="EMBL" id="MDO6415202.1"/>
    </source>
</evidence>
<organism evidence="5 6">
    <name type="scientific">Sphingomonas natans</name>
    <dbReference type="NCBI Taxonomy" id="3063330"/>
    <lineage>
        <taxon>Bacteria</taxon>
        <taxon>Pseudomonadati</taxon>
        <taxon>Pseudomonadota</taxon>
        <taxon>Alphaproteobacteria</taxon>
        <taxon>Sphingomonadales</taxon>
        <taxon>Sphingomonadaceae</taxon>
        <taxon>Sphingomonas</taxon>
    </lineage>
</organism>